<dbReference type="PANTHER" id="PTHR38043:SF1">
    <property type="entry name" value="PROTEIN HEMX"/>
    <property type="match status" value="1"/>
</dbReference>
<accession>A0A4Y9S2G0</accession>
<comment type="caution">
    <text evidence="3">The sequence shown here is derived from an EMBL/GenBank/DDBJ whole genome shotgun (WGS) entry which is preliminary data.</text>
</comment>
<evidence type="ECO:0000256" key="2">
    <source>
        <dbReference type="SAM" id="MobiDB-lite"/>
    </source>
</evidence>
<organism evidence="3 4">
    <name type="scientific">Duganella callida</name>
    <dbReference type="NCBI Taxonomy" id="2561932"/>
    <lineage>
        <taxon>Bacteria</taxon>
        <taxon>Pseudomonadati</taxon>
        <taxon>Pseudomonadota</taxon>
        <taxon>Betaproteobacteria</taxon>
        <taxon>Burkholderiales</taxon>
        <taxon>Oxalobacteraceae</taxon>
        <taxon>Telluria group</taxon>
        <taxon>Duganella</taxon>
    </lineage>
</organism>
<feature type="region of interest" description="Disordered" evidence="2">
    <location>
        <begin position="1"/>
        <end position="30"/>
    </location>
</feature>
<dbReference type="Pfam" id="PF04375">
    <property type="entry name" value="HemX"/>
    <property type="match status" value="1"/>
</dbReference>
<sequence length="381" mass="42120">MNDLPTLPDPAVSTAKPVEPPPPSQPEPSLLETLQQPQMLSVGILVLAILLAGQTWSSHARVNKLREEMAMRLQKGDASNADTGNLVRSVQESTKELQGKVSLLESKQQEAQSQQLALEQLYQDLSKNRDEWALTEIEQVLSTASQQLQLAGNVPGALIALQNADRSLSRSDKPQFITIRRAIAKDMEKLKALPSVDSVGVALRLDNAIAQIDQLPMLADEKPTLPAPPEKKVKTKIVRGKDGKPVKVEEPAVNPWLQALQDGWNGWSSEMWTDVRQLIRVRNVETPDALMLSPAQAYFLRENLKLRLLNARMALLSRNEGAFRADLIAAQDALVKYFDTRAKSTQTVQAVLRQVQSSNLAIEMPTLAESLNAVRNYKAKP</sequence>
<dbReference type="Proteomes" id="UP000297729">
    <property type="component" value="Unassembled WGS sequence"/>
</dbReference>
<dbReference type="EMBL" id="SPVG01000253">
    <property type="protein sequence ID" value="TFW15492.1"/>
    <property type="molecule type" value="Genomic_DNA"/>
</dbReference>
<evidence type="ECO:0000256" key="1">
    <source>
        <dbReference type="SAM" id="Coils"/>
    </source>
</evidence>
<dbReference type="PANTHER" id="PTHR38043">
    <property type="entry name" value="PROTEIN HEMX"/>
    <property type="match status" value="1"/>
</dbReference>
<evidence type="ECO:0000313" key="3">
    <source>
        <dbReference type="EMBL" id="TFW15492.1"/>
    </source>
</evidence>
<dbReference type="OrthoDB" id="9787650at2"/>
<protein>
    <recommendedName>
        <fullName evidence="5">Heme biosynthesis operon protein HemX</fullName>
    </recommendedName>
</protein>
<evidence type="ECO:0000313" key="4">
    <source>
        <dbReference type="Proteomes" id="UP000297729"/>
    </source>
</evidence>
<dbReference type="AlphaFoldDB" id="A0A4Y9S2G0"/>
<proteinExistence type="predicted"/>
<keyword evidence="4" id="KW-1185">Reference proteome</keyword>
<keyword evidence="1" id="KW-0175">Coiled coil</keyword>
<dbReference type="InterPro" id="IPR007470">
    <property type="entry name" value="HemX"/>
</dbReference>
<name>A0A4Y9S2G0_9BURK</name>
<gene>
    <name evidence="3" type="ORF">E4L98_26270</name>
</gene>
<evidence type="ECO:0008006" key="5">
    <source>
        <dbReference type="Google" id="ProtNLM"/>
    </source>
</evidence>
<feature type="coiled-coil region" evidence="1">
    <location>
        <begin position="94"/>
        <end position="124"/>
    </location>
</feature>
<dbReference type="RefSeq" id="WP_135204492.1">
    <property type="nucleotide sequence ID" value="NZ_SPVG01000253.1"/>
</dbReference>
<reference evidence="3 4" key="1">
    <citation type="submission" date="2019-03" db="EMBL/GenBank/DDBJ databases">
        <title>Draft Genome Sequence of Duganella callidus sp. nov., a Novel Duganella Species Isolated from Cultivated Soil.</title>
        <authorList>
            <person name="Raths R."/>
            <person name="Peta V."/>
            <person name="Bucking H."/>
        </authorList>
    </citation>
    <scope>NUCLEOTIDE SEQUENCE [LARGE SCALE GENOMIC DNA]</scope>
    <source>
        <strain evidence="3 4">DN04</strain>
    </source>
</reference>